<dbReference type="Pfam" id="PF00353">
    <property type="entry name" value="HemolysinCabind"/>
    <property type="match status" value="14"/>
</dbReference>
<dbReference type="InterPro" id="IPR019791">
    <property type="entry name" value="Haem_peroxidase_animal"/>
</dbReference>
<comment type="subcellular location">
    <subcellularLocation>
        <location evidence="1">Membrane</location>
    </subcellularLocation>
    <subcellularLocation>
        <location evidence="2">Secreted</location>
    </subcellularLocation>
</comment>
<accession>A0ABS5PWT1</accession>
<name>A0ABS5PWT1_9PSED</name>
<keyword evidence="7" id="KW-0843">Virulence</keyword>
<dbReference type="PROSITE" id="PS00330">
    <property type="entry name" value="HEMOLYSIN_CALCIUM"/>
    <property type="match status" value="14"/>
</dbReference>
<dbReference type="SUPFAM" id="SSF48113">
    <property type="entry name" value="Heme-dependent peroxidases"/>
    <property type="match status" value="2"/>
</dbReference>
<keyword evidence="12" id="KW-1185">Reference proteome</keyword>
<dbReference type="PANTHER" id="PTHR11475:SF4">
    <property type="entry name" value="CHORION PEROXIDASE"/>
    <property type="match status" value="1"/>
</dbReference>
<evidence type="ECO:0000313" key="11">
    <source>
        <dbReference type="EMBL" id="MBS7660947.1"/>
    </source>
</evidence>
<dbReference type="InterPro" id="IPR037120">
    <property type="entry name" value="Haem_peroxidase_sf_animal"/>
</dbReference>
<organism evidence="11 12">
    <name type="scientific">Pseudomonas lalucatii</name>
    <dbReference type="NCBI Taxonomy" id="1424203"/>
    <lineage>
        <taxon>Bacteria</taxon>
        <taxon>Pseudomonadati</taxon>
        <taxon>Pseudomonadota</taxon>
        <taxon>Gammaproteobacteria</taxon>
        <taxon>Pseudomonadales</taxon>
        <taxon>Pseudomonadaceae</taxon>
        <taxon>Pseudomonas</taxon>
    </lineage>
</organism>
<dbReference type="Gene3D" id="2.60.40.2700">
    <property type="match status" value="1"/>
</dbReference>
<feature type="region of interest" description="Disordered" evidence="10">
    <location>
        <begin position="2378"/>
        <end position="2397"/>
    </location>
</feature>
<dbReference type="Pfam" id="PF03098">
    <property type="entry name" value="An_peroxidase"/>
    <property type="match status" value="4"/>
</dbReference>
<evidence type="ECO:0000256" key="9">
    <source>
        <dbReference type="ARBA" id="ARBA00023180"/>
    </source>
</evidence>
<keyword evidence="11" id="KW-0560">Oxidoreductase</keyword>
<dbReference type="Gene3D" id="1.10.640.10">
    <property type="entry name" value="Haem peroxidase domain superfamily, animal type"/>
    <property type="match status" value="2"/>
</dbReference>
<dbReference type="PANTHER" id="PTHR11475">
    <property type="entry name" value="OXIDASE/PEROXIDASE"/>
    <property type="match status" value="1"/>
</dbReference>
<dbReference type="InterPro" id="IPR018511">
    <property type="entry name" value="Hemolysin-typ_Ca-bd_CS"/>
</dbReference>
<evidence type="ECO:0000256" key="7">
    <source>
        <dbReference type="ARBA" id="ARBA00023026"/>
    </source>
</evidence>
<keyword evidence="8" id="KW-0472">Membrane</keyword>
<dbReference type="CDD" id="cd09821">
    <property type="entry name" value="An_peroxidase_bacterial_2"/>
    <property type="match status" value="2"/>
</dbReference>
<evidence type="ECO:0000256" key="6">
    <source>
        <dbReference type="ARBA" id="ARBA00022837"/>
    </source>
</evidence>
<dbReference type="InterPro" id="IPR011049">
    <property type="entry name" value="Serralysin-like_metalloprot_C"/>
</dbReference>
<dbReference type="PROSITE" id="PS50292">
    <property type="entry name" value="PEROXIDASE_3"/>
    <property type="match status" value="2"/>
</dbReference>
<keyword evidence="4" id="KW-0800">Toxin</keyword>
<dbReference type="GO" id="GO:0004601">
    <property type="term" value="F:peroxidase activity"/>
    <property type="evidence" value="ECO:0007669"/>
    <property type="project" value="UniProtKB-KW"/>
</dbReference>
<reference evidence="11 12" key="1">
    <citation type="journal article" date="2021" name="Syst. Appl. Microbiol.">
        <title>Pseudomonas lalucatii sp. nov. isolated from Vallgornera, a karstic cave in Mallorca, Western Mediterranean.</title>
        <authorList>
            <person name="Busquets A."/>
            <person name="Mulet M."/>
            <person name="Gomila M."/>
            <person name="Garcia-Valdes E."/>
        </authorList>
    </citation>
    <scope>NUCLEOTIDE SEQUENCE [LARGE SCALE GENOMIC DNA]</scope>
    <source>
        <strain evidence="11 12">R1b54</strain>
    </source>
</reference>
<evidence type="ECO:0000256" key="4">
    <source>
        <dbReference type="ARBA" id="ARBA00022656"/>
    </source>
</evidence>
<evidence type="ECO:0000256" key="3">
    <source>
        <dbReference type="ARBA" id="ARBA00022525"/>
    </source>
</evidence>
<keyword evidence="3" id="KW-0964">Secreted</keyword>
<comment type="caution">
    <text evidence="11">The sequence shown here is derived from an EMBL/GenBank/DDBJ whole genome shotgun (WGS) entry which is preliminary data.</text>
</comment>
<evidence type="ECO:0000313" key="12">
    <source>
        <dbReference type="Proteomes" id="UP001196601"/>
    </source>
</evidence>
<gene>
    <name evidence="11" type="ORF">I0D00_03140</name>
</gene>
<dbReference type="SUPFAM" id="SSF51120">
    <property type="entry name" value="beta-Roll"/>
    <property type="match status" value="9"/>
</dbReference>
<dbReference type="EMBL" id="JADPMV010000001">
    <property type="protein sequence ID" value="MBS7660947.1"/>
    <property type="molecule type" value="Genomic_DNA"/>
</dbReference>
<sequence length="3702" mass="384721">MANFIKSDLEFILQQILIAEANANGEDLLSLLPNTLVPFGLRTVDGSFNNLLTGQTEFGAADNTFPRLLDPVFRPAEGGTSYTQTSGMVIDSQPRTISNLIVDQTITNPAAVQAFVDAGMGVLADGSQQDAGGIAFPVGTLLDLDGNAIPAGQSLFIPNTAPDEGLSAPFNSWFTFFGQFFDHGLDLVQKGGSGLVFIPLQPDDPLITHGPDGIAGTGDELTNPGQQFMVLTRATNLPGPDGILGTADDVHEHLNQTSPFVDQNQTYSSHPSHQVFLRAYELNADGKPVSSGRLITNRDLVDGVFGNGNDVELGGMATWAVVKAQARALLGIDLTDDNVTNIPLLATDAYGKFIPGPNGFPQVVMLGPDGIPGTADDFLMEGNPAAPISLAGAVLTGQAFLVDIAHTANPIDSQSGAMLAADSDGAVGLSEPGTYDNELLDAHFMAGDGRVNENIGLTAVHHVFHSEHNRLVELTKQVVIDAALAGDVAFLNQWLLTPVAVAPTTQPAIDALVWNGERLFQAAKFGTEMQYQHLVFEEFARKVQPQVDVFLAPDGFNVTLDPSIVAEFAHTVYRFGHSMLTETVNRLDSSFVSSDMGLIEAFLNPLAFNQLGGVTVTAEQAAGALARGLTRQAGNEIDEFVTGALRNNLLGLPLDLPAINIARGRDTGVPSLNAARRSFYEMTADSQLKPYTSWVDLLGNLKHELSLINFIAAYGTHSSIVNATTLADKRAAAMELVFGVDENGDGVVAGDRLDFLNSTGDWASGPDGVTITGVDAIDFWIGGLAEKQMPFGGLLGSTFNFVFETQLEALQSGDRFYYLGRLAGLNFLTEMEDNSFAKLVMRHTDVIHLPADIFSTPGFILEVDPSRQFTGLGLDGRADPVGDNPLIPLVMRDDPGTEGPDLNYLRYTGGDHVVLGGTDGDDVIISSIGDDTLWGDAGNDRLEGGDGNDVIEGGDGDDIITDMGGDDVLKGNDGNDVIQGGNGENLILGGHGKDFIITGEDVSETFGGPGDDFIYGAPLNGPAFGNEGDDWIELGTSDGAGGDNFDPLEASTILGHDVFITGGGFDEVDGEGGDDIMIGSEGEDHFGGGGGFDWVGYKFSRFGVSVDMLVNDLIEPPVAASNQGILDRFVQVEGLFGSDHGDILRGDHADATTINVEGPQNSTLTADGIARISGLQAFLNEMLGVPTTSFGAGNIILGGGGSDIIEGRGGDDLIDGERTFNVRISVRENLDGTGAEIASFDSMKPMIPLMLNGTYNPGQLVIVREILLKPESFDTAVFTGNFSTLGVPDYLISRDTRGTADFADDIFTVTDTFIDGDGVDRLRGIERLQFNDIALVRDDATGNFVEQVAGTQQFGNFSPLGNIQVSGTVQVGQLLTASVAGITDQDNAGGTLNGRPISYIWQVDTFGDGIFEDIVALGGGNPATQLGNTFRVTPDLEGLALRVKAVYQDDNGTLELVFSTGTAPVAAGVFPTPAVLPAESATVSPGGGLHLIRSDLQFMLEQIFISERHAAGEDLLSLLPNSRVPFGMRTVDGSLNNLVQGQSGFGATDENFPFLLPQQFRNEGDEGAGFNGVTNTNYASTTDVVDSDPRIISNLIADQTITNPSAVQAFLDAGLGTQAVDESGIPQFNADGTPIILDLDGVVIPRGQTLTIPNTAPDEGLSAPFNAWFTFFGQFFDHGLDLVQKGGNGNVFVPLQPDDPLITHGPDGMAGTGDELTNPAQQFMLLTRATNTSVQPGPDNVLGTPDDIHTHNNQTSPFVDQNQTYTSHPAHQVFLRAYEMVGGRPVATGELITGVNGGMATWGDVKAQARDLLGIDLSDYDALNVPLVAVDAYGKFIPGQNGFAQLVTELGPDGIAGTGDELVEGDPLSPVSPLAVGALRTGHMFLVDIAHSANPFSAFGVALAPDADLVAGVDDGIGTTYDNELLEAHFMAGDGRVNENVALSAVHHVFHAEHNRMVQHSKDVVLASNDVDFINNWLLNPIVTLPTTPGEIAALVWNGDRLFQVAKFSTEMQYQHLVFEEFARKIQPQVDVFLGEGQGYDGDINPAIVAEFAHAVYRFGHSMLLETVDRLDPNYVSSELGLIEAFLNPLAFNQGGTLSPEEAAGAIVRGVTRQAGNEIDNFVTEALRNNLLGLPLDLPAINIARSRDTGVPSLNAARRDFWENTGDSQLKPYTSWVDFAMNMRHQSSLVNFIAAYGTHASITSATTLADKRAAAMDIVFGVVGESAEATADRLAFLNSTGAYANINLPGPDQILGTADDIRNVTTTGVDDIDLWVGGLAERQMPFGGMLGSTFNFVFENQLEKLQNGDRFYYLERTAGLNFLTELENNSFARMIMANTNATHLPGDVFSTPGFILEVDQSLQFTGLGADGRADPDSGALLRPDVIRDNPATPGGDSNYLRYTGDEHVVLGGTNGNDILIASIGDDTLHGDEGNDRLEGGDGNDIIFGGAGDDIMTDQGGEDNMQGGDGHDAIHGGNSIDLILGGFGNDFIVTGEDADESFGGPGNDFILGDIADEFVFGNEGDDWLELGMADGSSGDNFDVRGLDATIGNDVFIGGDSIDRMGGEGGDDIMVGNGGPTDRYLGGSGFDWAVFKDNPAGAYVDMRLRAFNEAILPPSTGSVLARFESMEGLSGSAHSDILLGDDFDAGMIAASGFRGSVLTNIALIDGLQAFLDQMLGATVTSFGAGNIILGGNGSDLIQGNGGDDLIDGDLWLNVRISVRDAGNVEIASADSMTGVLQNKSGALAGTPAGLTLLDAVFAGTINPGQLQIVREILPGDGAFNFDTAMYSGPLANYLITENDDGTVTVEDLGEDLLIGGIIGPDGIDTLRNIERLQFNDETVVLVPGLNAEPVGLASINDNSPEVGSLLAAGVEGVTDADNPGLGRVSGPVSYQWQADFTGTGVFEDIIVAAGLGDIRATGQTFRVTAELAGLSLRVKAVYQDAHGVLETVFSAVTDPVAAVSVNDAPVGTMLISDTTPNVGQLLTATRAFTDPDGPANPVLAYQWQAGTGGVFNNIAGATQATFTPTLAQHGQQLRVQVTYTDDLGTLETVTSLATAAVLSVIVGTAGDDVLNGTAVADEIQGLGGNDILNGLGGDDVLDGGVGDDVLNGGLGNDTMVGGLGNDTYEVTELGDVVTELAGEGTDLIRTTLASFTLGANLENLTYTGSGPFTGTGNGLANTIIGGIGNDILNGLAGDDTLIGGAGNDILNGSSGSDTMAGGAGNDTYGVIGLDVLIELAGEGIDSVYTTNSSYTLGANFENLVFSGVGAFSGTGNELANTITGGAGNDTLNGGAGNDILNGGNGSDTLSGGVGNDILNGGLGNDTMVGGLGNDTYEVTELGDVVTELAGEGTDLIRTTLASYTLGANLENLTYTGSGPFTGTGNGLANTIIGGIGNDILNGLAGDDTLIGGAGNDILNGSSGSDTMAGGAGNDTYGVIGLDVLIELAGEGIDSVYTTNSSYTLGANFENLVFSGVGAFSGTGNELANTITGGAGNDTLNGGAGNDILNGGNGSDTLNGGAGNDILNGGLGNDTMAGGAGNDNYGVIGLDVVIELAGEGIDSVYTTNSSYTLGANLENLVFSGVGAFTGTGNELANTITGGAGNDTITGGAGDDILTGGLGNDTFVFGPGFGNDRILDFDANPADGQDLLNIAALGVTAANFAANVTIADVGADTLVSVGGGSIRLVGINDATTITQADFTLAV</sequence>
<dbReference type="InterPro" id="IPR003995">
    <property type="entry name" value="RTX_toxin_determinant-A"/>
</dbReference>
<dbReference type="PRINTS" id="PR00313">
    <property type="entry name" value="CABNDNGRPT"/>
</dbReference>
<evidence type="ECO:0000256" key="2">
    <source>
        <dbReference type="ARBA" id="ARBA00004613"/>
    </source>
</evidence>
<dbReference type="InterPro" id="IPR001343">
    <property type="entry name" value="Hemolysn_Ca-bd"/>
</dbReference>
<dbReference type="Proteomes" id="UP001196601">
    <property type="component" value="Unassembled WGS sequence"/>
</dbReference>
<dbReference type="InterPro" id="IPR010255">
    <property type="entry name" value="Haem_peroxidase_sf"/>
</dbReference>
<evidence type="ECO:0000256" key="1">
    <source>
        <dbReference type="ARBA" id="ARBA00004370"/>
    </source>
</evidence>
<dbReference type="Gene3D" id="2.150.10.10">
    <property type="entry name" value="Serralysin-like metalloprotease, C-terminal"/>
    <property type="match status" value="8"/>
</dbReference>
<evidence type="ECO:0000256" key="5">
    <source>
        <dbReference type="ARBA" id="ARBA00022737"/>
    </source>
</evidence>
<proteinExistence type="predicted"/>
<dbReference type="RefSeq" id="WP_213638304.1">
    <property type="nucleotide sequence ID" value="NZ_JADPMV010000001.1"/>
</dbReference>
<keyword evidence="11" id="KW-0575">Peroxidase</keyword>
<evidence type="ECO:0000256" key="8">
    <source>
        <dbReference type="ARBA" id="ARBA00023136"/>
    </source>
</evidence>
<evidence type="ECO:0000256" key="10">
    <source>
        <dbReference type="SAM" id="MobiDB-lite"/>
    </source>
</evidence>
<protein>
    <submittedName>
        <fullName evidence="11">Heme peroxidase</fullName>
    </submittedName>
</protein>
<keyword evidence="9" id="KW-0325">Glycoprotein</keyword>
<dbReference type="PRINTS" id="PR01488">
    <property type="entry name" value="RTXTOXINA"/>
</dbReference>
<keyword evidence="5" id="KW-0677">Repeat</keyword>
<keyword evidence="6" id="KW-0106">Calcium</keyword>